<keyword evidence="1" id="KW-0539">Nucleus</keyword>
<dbReference type="GO" id="GO:0000462">
    <property type="term" value="P:maturation of SSU-rRNA from tricistronic rRNA transcript (SSU-rRNA, 5.8S rRNA, LSU-rRNA)"/>
    <property type="evidence" value="ECO:0007669"/>
    <property type="project" value="TreeGrafter"/>
</dbReference>
<reference evidence="2" key="1">
    <citation type="submission" date="2021-06" db="EMBL/GenBank/DDBJ databases">
        <authorList>
            <person name="Hodson N. C."/>
            <person name="Mongue J. A."/>
            <person name="Jaron S. K."/>
        </authorList>
    </citation>
    <scope>NUCLEOTIDE SEQUENCE</scope>
</reference>
<organism evidence="2 3">
    <name type="scientific">Allacma fusca</name>
    <dbReference type="NCBI Taxonomy" id="39272"/>
    <lineage>
        <taxon>Eukaryota</taxon>
        <taxon>Metazoa</taxon>
        <taxon>Ecdysozoa</taxon>
        <taxon>Arthropoda</taxon>
        <taxon>Hexapoda</taxon>
        <taxon>Collembola</taxon>
        <taxon>Symphypleona</taxon>
        <taxon>Sminthuridae</taxon>
        <taxon>Allacma</taxon>
    </lineage>
</organism>
<keyword evidence="1" id="KW-0687">Ribonucleoprotein</keyword>
<keyword evidence="3" id="KW-1185">Reference proteome</keyword>
<dbReference type="GO" id="GO:0045943">
    <property type="term" value="P:positive regulation of transcription by RNA polymerase I"/>
    <property type="evidence" value="ECO:0007669"/>
    <property type="project" value="TreeGrafter"/>
</dbReference>
<proteinExistence type="inferred from homology"/>
<comment type="subcellular location">
    <subcellularLocation>
        <location evidence="1">Nucleus</location>
        <location evidence="1">Nucleolus</location>
    </subcellularLocation>
</comment>
<sequence length="260" mass="30349">LEGVKELYEINQGLFSGYFDSVIFNEAAKSLERAVQDKHTNERLDKVINEFLVAVSPYMMIKAPLKCMEWLVCRFHIEKFNVDTVLKCTVFYHSMIPRLLHWSLRFLKDRNSRRTPNGFGWYRQFKRDCPCRKLYSFCESECKVHHMTIRCADQVSCARESLDIPSVPHLYSPGEREPPLQSLYDSYHARDYSKRNAGDLPKNTSHFNDERLFDDPIGATVISILGMDWDSTLKYSPAGRIIQGTLFSLNNQYQKNKKNL</sequence>
<evidence type="ECO:0000256" key="1">
    <source>
        <dbReference type="RuleBase" id="RU367065"/>
    </source>
</evidence>
<keyword evidence="1" id="KW-0698">rRNA processing</keyword>
<dbReference type="Proteomes" id="UP000708208">
    <property type="component" value="Unassembled WGS sequence"/>
</dbReference>
<comment type="caution">
    <text evidence="2">The sequence shown here is derived from an EMBL/GenBank/DDBJ whole genome shotgun (WGS) entry which is preliminary data.</text>
</comment>
<dbReference type="GO" id="GO:0030686">
    <property type="term" value="C:90S preribosome"/>
    <property type="evidence" value="ECO:0007669"/>
    <property type="project" value="TreeGrafter"/>
</dbReference>
<name>A0A8J2JJ24_9HEXA</name>
<dbReference type="OrthoDB" id="31183at2759"/>
<gene>
    <name evidence="2" type="ORF">AFUS01_LOCUS10426</name>
</gene>
<dbReference type="GO" id="GO:0034455">
    <property type="term" value="C:t-UTP complex"/>
    <property type="evidence" value="ECO:0007669"/>
    <property type="project" value="TreeGrafter"/>
</dbReference>
<accession>A0A8J2JJ24</accession>
<dbReference type="GO" id="GO:0030515">
    <property type="term" value="F:snoRNA binding"/>
    <property type="evidence" value="ECO:0007669"/>
    <property type="project" value="TreeGrafter"/>
</dbReference>
<comment type="function">
    <text evidence="1">Involved in nucleolar processing of pre-18S ribosomal RNA.</text>
</comment>
<dbReference type="AlphaFoldDB" id="A0A8J2JJ24"/>
<dbReference type="PANTHER" id="PTHR13457:SF1">
    <property type="entry name" value="HEAT REPEAT-CONTAINING PROTEIN 1"/>
    <property type="match status" value="1"/>
</dbReference>
<dbReference type="InterPro" id="IPR040191">
    <property type="entry name" value="UTP10"/>
</dbReference>
<comment type="similarity">
    <text evidence="1">Belongs to the HEATR1/UTP10 family.</text>
</comment>
<dbReference type="EMBL" id="CAJVCH010077380">
    <property type="protein sequence ID" value="CAG7721195.1"/>
    <property type="molecule type" value="Genomic_DNA"/>
</dbReference>
<evidence type="ECO:0000313" key="2">
    <source>
        <dbReference type="EMBL" id="CAG7721195.1"/>
    </source>
</evidence>
<feature type="non-terminal residue" evidence="2">
    <location>
        <position position="1"/>
    </location>
</feature>
<protein>
    <recommendedName>
        <fullName evidence="1">HEAT repeat-containing protein 1</fullName>
    </recommendedName>
</protein>
<evidence type="ECO:0000313" key="3">
    <source>
        <dbReference type="Proteomes" id="UP000708208"/>
    </source>
</evidence>
<dbReference type="GO" id="GO:0032040">
    <property type="term" value="C:small-subunit processome"/>
    <property type="evidence" value="ECO:0007669"/>
    <property type="project" value="TreeGrafter"/>
</dbReference>
<keyword evidence="1" id="KW-0690">Ribosome biogenesis</keyword>
<dbReference type="PANTHER" id="PTHR13457">
    <property type="entry name" value="BAP28"/>
    <property type="match status" value="1"/>
</dbReference>